<gene>
    <name evidence="2" type="ORF">GSMUA_233690.1</name>
</gene>
<evidence type="ECO:0000313" key="2">
    <source>
        <dbReference type="EMBL" id="CAG1835264.1"/>
    </source>
</evidence>
<feature type="compositionally biased region" description="Polar residues" evidence="1">
    <location>
        <begin position="72"/>
        <end position="82"/>
    </location>
</feature>
<feature type="compositionally biased region" description="Basic and acidic residues" evidence="1">
    <location>
        <begin position="27"/>
        <end position="36"/>
    </location>
</feature>
<proteinExistence type="predicted"/>
<sequence length="104" mass="11110">YVTTPSRSFAVSELEDAVDGSSPAGKSESKAKSRRMLADRIRRKLTDLVGKEEKTLDDLMRITHTSAWTNRNAANLPKTTPLSSAEEAASSKASSIVAAVSTDA</sequence>
<dbReference type="AlphaFoldDB" id="A0A8D6ZSF6"/>
<accession>A0A8D6ZSF6</accession>
<reference evidence="2" key="1">
    <citation type="submission" date="2021-03" db="EMBL/GenBank/DDBJ databases">
        <authorList>
            <consortium name="Genoscope - CEA"/>
            <person name="William W."/>
        </authorList>
    </citation>
    <scope>NUCLEOTIDE SEQUENCE</scope>
    <source>
        <strain evidence="2">Doubled-haploid Pahang</strain>
    </source>
</reference>
<dbReference type="EMBL" id="HG996474">
    <property type="protein sequence ID" value="CAG1835264.1"/>
    <property type="molecule type" value="Genomic_DNA"/>
</dbReference>
<feature type="non-terminal residue" evidence="2">
    <location>
        <position position="1"/>
    </location>
</feature>
<name>A0A8D6ZSF6_MUSAM</name>
<evidence type="ECO:0000256" key="1">
    <source>
        <dbReference type="SAM" id="MobiDB-lite"/>
    </source>
</evidence>
<feature type="region of interest" description="Disordered" evidence="1">
    <location>
        <begin position="1"/>
        <end position="36"/>
    </location>
</feature>
<organism evidence="2">
    <name type="scientific">Musa acuminata subsp. malaccensis</name>
    <name type="common">Wild banana</name>
    <name type="synonym">Musa malaccensis</name>
    <dbReference type="NCBI Taxonomy" id="214687"/>
    <lineage>
        <taxon>Eukaryota</taxon>
        <taxon>Viridiplantae</taxon>
        <taxon>Streptophyta</taxon>
        <taxon>Embryophyta</taxon>
        <taxon>Tracheophyta</taxon>
        <taxon>Spermatophyta</taxon>
        <taxon>Magnoliopsida</taxon>
        <taxon>Liliopsida</taxon>
        <taxon>Zingiberales</taxon>
        <taxon>Musaceae</taxon>
        <taxon>Musa</taxon>
    </lineage>
</organism>
<feature type="compositionally biased region" description="Low complexity" evidence="1">
    <location>
        <begin position="83"/>
        <end position="104"/>
    </location>
</feature>
<protein>
    <submittedName>
        <fullName evidence="2">(wild Malaysian banana) hypothetical protein</fullName>
    </submittedName>
</protein>
<feature type="region of interest" description="Disordered" evidence="1">
    <location>
        <begin position="72"/>
        <end position="104"/>
    </location>
</feature>